<dbReference type="SUPFAM" id="SSF103506">
    <property type="entry name" value="Mitochondrial carrier"/>
    <property type="match status" value="1"/>
</dbReference>
<reference evidence="9" key="1">
    <citation type="journal article" date="2023" name="Mol. Phylogenet. Evol.">
        <title>Genome-scale phylogeny and comparative genomics of the fungal order Sordariales.</title>
        <authorList>
            <person name="Hensen N."/>
            <person name="Bonometti L."/>
            <person name="Westerberg I."/>
            <person name="Brannstrom I.O."/>
            <person name="Guillou S."/>
            <person name="Cros-Aarteil S."/>
            <person name="Calhoun S."/>
            <person name="Haridas S."/>
            <person name="Kuo A."/>
            <person name="Mondo S."/>
            <person name="Pangilinan J."/>
            <person name="Riley R."/>
            <person name="LaButti K."/>
            <person name="Andreopoulos B."/>
            <person name="Lipzen A."/>
            <person name="Chen C."/>
            <person name="Yan M."/>
            <person name="Daum C."/>
            <person name="Ng V."/>
            <person name="Clum A."/>
            <person name="Steindorff A."/>
            <person name="Ohm R.A."/>
            <person name="Martin F."/>
            <person name="Silar P."/>
            <person name="Natvig D.O."/>
            <person name="Lalanne C."/>
            <person name="Gautier V."/>
            <person name="Ament-Velasquez S.L."/>
            <person name="Kruys A."/>
            <person name="Hutchinson M.I."/>
            <person name="Powell A.J."/>
            <person name="Barry K."/>
            <person name="Miller A.N."/>
            <person name="Grigoriev I.V."/>
            <person name="Debuchy R."/>
            <person name="Gladieux P."/>
            <person name="Hiltunen Thoren M."/>
            <person name="Johannesson H."/>
        </authorList>
    </citation>
    <scope>NUCLEOTIDE SEQUENCE</scope>
    <source>
        <strain evidence="9">CBS 560.94</strain>
    </source>
</reference>
<keyword evidence="5 8" id="KW-1133">Transmembrane helix</keyword>
<proteinExistence type="predicted"/>
<evidence type="ECO:0000256" key="7">
    <source>
        <dbReference type="SAM" id="MobiDB-lite"/>
    </source>
</evidence>
<evidence type="ECO:0000256" key="4">
    <source>
        <dbReference type="ARBA" id="ARBA00022792"/>
    </source>
</evidence>
<comment type="caution">
    <text evidence="9">The sequence shown here is derived from an EMBL/GenBank/DDBJ whole genome shotgun (WGS) entry which is preliminary data.</text>
</comment>
<evidence type="ECO:0000256" key="5">
    <source>
        <dbReference type="ARBA" id="ARBA00022989"/>
    </source>
</evidence>
<dbReference type="RefSeq" id="XP_062683739.1">
    <property type="nucleotide sequence ID" value="XM_062827694.1"/>
</dbReference>
<evidence type="ECO:0000256" key="3">
    <source>
        <dbReference type="ARBA" id="ARBA00022737"/>
    </source>
</evidence>
<accession>A0AAE0JIV1</accession>
<keyword evidence="2 8" id="KW-0812">Transmembrane</keyword>
<dbReference type="GO" id="GO:0031966">
    <property type="term" value="C:mitochondrial membrane"/>
    <property type="evidence" value="ECO:0007669"/>
    <property type="project" value="UniProtKB-SubCell"/>
</dbReference>
<evidence type="ECO:0000313" key="10">
    <source>
        <dbReference type="Proteomes" id="UP001278500"/>
    </source>
</evidence>
<dbReference type="Proteomes" id="UP001278500">
    <property type="component" value="Unassembled WGS sequence"/>
</dbReference>
<comment type="subcellular location">
    <subcellularLocation>
        <location evidence="1">Mitochondrion membrane</location>
    </subcellularLocation>
</comment>
<gene>
    <name evidence="9" type="ORF">B0H65DRAFT_486754</name>
</gene>
<dbReference type="GeneID" id="87864848"/>
<feature type="non-terminal residue" evidence="9">
    <location>
        <position position="533"/>
    </location>
</feature>
<feature type="transmembrane region" description="Helical" evidence="8">
    <location>
        <begin position="328"/>
        <end position="351"/>
    </location>
</feature>
<dbReference type="PANTHER" id="PTHR24089">
    <property type="entry name" value="SOLUTE CARRIER FAMILY 25"/>
    <property type="match status" value="1"/>
</dbReference>
<sequence>MAHNHSEGVINPLRPYYIPPTIGEPAVEPMTAPGPHAFTQGNATDNYASKARTIFSDIDIDYKEYLTDQSPSVMSTVKEVLDELLWKYMSVFMAQPFEVAKTIMQVRAQDDLGGLEALAVEQAKQKAATNQKIRMYDEDTPSPYDSDSDQDEMASFFTAKVPHRPASPSQSRSGRPRDPSPGASTRTPSKQVPEHQLTLRTPNSVLEVIAQLWQKEGAWGVWKGTNATFIYSVLQSLLENWSRSLLSALFNVPDLGVRGDLDRLVDIASPYPWASLFVAGAAAAITGLILSPLDLVRTRHTNNVCLASLVLTSVSRGSRRTLSTLRSLPSYLCPAALVIPTVLHSLIHPVLMLSTPLVLRSRFMIDREVSPVAFSIAKFCSSTVALFIKLPLETVLRRGQAAVLSSPQYVAALEPKVPTATAKSRRAAAAVERGEDGTTPQMETIVPLGRYNGLFGTMYSIVNEEGSHAAPMTAAAKRKAAAAKKKGDATVPQVIYRRGQGFDGLWRGWKVSWWGLVGLWTAGVIGGGGDGEF</sequence>
<keyword evidence="4" id="KW-0999">Mitochondrion inner membrane</keyword>
<evidence type="ECO:0000256" key="6">
    <source>
        <dbReference type="ARBA" id="ARBA00023136"/>
    </source>
</evidence>
<reference evidence="9" key="2">
    <citation type="submission" date="2023-06" db="EMBL/GenBank/DDBJ databases">
        <authorList>
            <consortium name="Lawrence Berkeley National Laboratory"/>
            <person name="Haridas S."/>
            <person name="Hensen N."/>
            <person name="Bonometti L."/>
            <person name="Westerberg I."/>
            <person name="Brannstrom I.O."/>
            <person name="Guillou S."/>
            <person name="Cros-Aarteil S."/>
            <person name="Calhoun S."/>
            <person name="Kuo A."/>
            <person name="Mondo S."/>
            <person name="Pangilinan J."/>
            <person name="Riley R."/>
            <person name="Labutti K."/>
            <person name="Andreopoulos B."/>
            <person name="Lipzen A."/>
            <person name="Chen C."/>
            <person name="Yanf M."/>
            <person name="Daum C."/>
            <person name="Ng V."/>
            <person name="Clum A."/>
            <person name="Steindorff A."/>
            <person name="Ohm R."/>
            <person name="Martin F."/>
            <person name="Silar P."/>
            <person name="Natvig D."/>
            <person name="Lalanne C."/>
            <person name="Gautier V."/>
            <person name="Ament-Velasquez S.L."/>
            <person name="Kruys A."/>
            <person name="Hutchinson M.I."/>
            <person name="Powell A.J."/>
            <person name="Barry K."/>
            <person name="Miller A.N."/>
            <person name="Grigoriev I.V."/>
            <person name="Debuchy R."/>
            <person name="Gladieux P."/>
            <person name="Thoren M.H."/>
            <person name="Johannesson H."/>
        </authorList>
    </citation>
    <scope>NUCLEOTIDE SEQUENCE</scope>
    <source>
        <strain evidence="9">CBS 560.94</strain>
    </source>
</reference>
<keyword evidence="6 8" id="KW-0472">Membrane</keyword>
<dbReference type="AlphaFoldDB" id="A0AAE0JIV1"/>
<evidence type="ECO:0000256" key="8">
    <source>
        <dbReference type="SAM" id="Phobius"/>
    </source>
</evidence>
<evidence type="ECO:0000256" key="1">
    <source>
        <dbReference type="ARBA" id="ARBA00004325"/>
    </source>
</evidence>
<keyword evidence="3" id="KW-0677">Repeat</keyword>
<name>A0AAE0JIV1_9PEZI</name>
<protein>
    <submittedName>
        <fullName evidence="9">Mitochondrial carrier domain-containing protein</fullName>
    </submittedName>
</protein>
<keyword evidence="4" id="KW-0496">Mitochondrion</keyword>
<dbReference type="Gene3D" id="1.50.40.10">
    <property type="entry name" value="Mitochondrial carrier domain"/>
    <property type="match status" value="1"/>
</dbReference>
<dbReference type="InterPro" id="IPR023395">
    <property type="entry name" value="MCP_dom_sf"/>
</dbReference>
<feature type="transmembrane region" description="Helical" evidence="8">
    <location>
        <begin position="271"/>
        <end position="290"/>
    </location>
</feature>
<organism evidence="9 10">
    <name type="scientific">Neurospora tetraspora</name>
    <dbReference type="NCBI Taxonomy" id="94610"/>
    <lineage>
        <taxon>Eukaryota</taxon>
        <taxon>Fungi</taxon>
        <taxon>Dikarya</taxon>
        <taxon>Ascomycota</taxon>
        <taxon>Pezizomycotina</taxon>
        <taxon>Sordariomycetes</taxon>
        <taxon>Sordariomycetidae</taxon>
        <taxon>Sordariales</taxon>
        <taxon>Sordariaceae</taxon>
        <taxon>Neurospora</taxon>
    </lineage>
</organism>
<feature type="region of interest" description="Disordered" evidence="7">
    <location>
        <begin position="126"/>
        <end position="197"/>
    </location>
</feature>
<evidence type="ECO:0000256" key="2">
    <source>
        <dbReference type="ARBA" id="ARBA00022692"/>
    </source>
</evidence>
<keyword evidence="10" id="KW-1185">Reference proteome</keyword>
<dbReference type="EMBL" id="JAUEPP010000002">
    <property type="protein sequence ID" value="KAK3350444.1"/>
    <property type="molecule type" value="Genomic_DNA"/>
</dbReference>
<evidence type="ECO:0000313" key="9">
    <source>
        <dbReference type="EMBL" id="KAK3350444.1"/>
    </source>
</evidence>